<feature type="transmembrane region" description="Helical" evidence="2">
    <location>
        <begin position="130"/>
        <end position="151"/>
    </location>
</feature>
<feature type="non-terminal residue" evidence="4">
    <location>
        <position position="226"/>
    </location>
</feature>
<comment type="caution">
    <text evidence="4">The sequence shown here is derived from an EMBL/GenBank/DDBJ whole genome shotgun (WGS) entry which is preliminary data.</text>
</comment>
<feature type="domain" description="Protein root UVB sensitive/RUS" evidence="3">
    <location>
        <begin position="35"/>
        <end position="223"/>
    </location>
</feature>
<name>A0A699ZXZ3_HAELA</name>
<evidence type="ECO:0000313" key="5">
    <source>
        <dbReference type="Proteomes" id="UP000485058"/>
    </source>
</evidence>
<feature type="non-terminal residue" evidence="4">
    <location>
        <position position="1"/>
    </location>
</feature>
<keyword evidence="2" id="KW-1133">Transmembrane helix</keyword>
<accession>A0A699ZXZ3</accession>
<evidence type="ECO:0000313" key="4">
    <source>
        <dbReference type="EMBL" id="GFH20862.1"/>
    </source>
</evidence>
<dbReference type="PANTHER" id="PTHR12770">
    <property type="entry name" value="RUS1 FAMILY PROTEIN C16ORF58"/>
    <property type="match status" value="1"/>
</dbReference>
<evidence type="ECO:0000259" key="3">
    <source>
        <dbReference type="Pfam" id="PF04884"/>
    </source>
</evidence>
<protein>
    <submittedName>
        <fullName evidence="4">Putative UPF0420 protein C16orf58 like protein</fullName>
    </submittedName>
</protein>
<dbReference type="AlphaFoldDB" id="A0A699ZXZ3"/>
<dbReference type="InterPro" id="IPR054549">
    <property type="entry name" value="UVB_sens_RUS_dom"/>
</dbReference>
<gene>
    <name evidence="4" type="ORF">HaLaN_18057</name>
</gene>
<keyword evidence="2" id="KW-0472">Membrane</keyword>
<dbReference type="EMBL" id="BLLF01001712">
    <property type="protein sequence ID" value="GFH20862.1"/>
    <property type="molecule type" value="Genomic_DNA"/>
</dbReference>
<organism evidence="4 5">
    <name type="scientific">Haematococcus lacustris</name>
    <name type="common">Green alga</name>
    <name type="synonym">Haematococcus pluvialis</name>
    <dbReference type="NCBI Taxonomy" id="44745"/>
    <lineage>
        <taxon>Eukaryota</taxon>
        <taxon>Viridiplantae</taxon>
        <taxon>Chlorophyta</taxon>
        <taxon>core chlorophytes</taxon>
        <taxon>Chlorophyceae</taxon>
        <taxon>CS clade</taxon>
        <taxon>Chlamydomonadales</taxon>
        <taxon>Haematococcaceae</taxon>
        <taxon>Haematococcus</taxon>
    </lineage>
</organism>
<reference evidence="4 5" key="1">
    <citation type="submission" date="2020-02" db="EMBL/GenBank/DDBJ databases">
        <title>Draft genome sequence of Haematococcus lacustris strain NIES-144.</title>
        <authorList>
            <person name="Morimoto D."/>
            <person name="Nakagawa S."/>
            <person name="Yoshida T."/>
            <person name="Sawayama S."/>
        </authorList>
    </citation>
    <scope>NUCLEOTIDE SEQUENCE [LARGE SCALE GENOMIC DNA]</scope>
    <source>
        <strain evidence="4 5">NIES-144</strain>
    </source>
</reference>
<dbReference type="Pfam" id="PF04884">
    <property type="entry name" value="UVB_sens_prot"/>
    <property type="match status" value="1"/>
</dbReference>
<dbReference type="InterPro" id="IPR006968">
    <property type="entry name" value="RUS_fam"/>
</dbReference>
<keyword evidence="2" id="KW-0812">Transmembrane</keyword>
<dbReference type="Proteomes" id="UP000485058">
    <property type="component" value="Unassembled WGS sequence"/>
</dbReference>
<sequence length="226" mass="24060">SQPQTFVCAGFTFSRTPVETHLPGRPAPHESFRSQARGFLRATFLPVGYPTAVGRGYMDCVVWQAITNFALSANQVLASTFLLYAVGLGAGAIPTAGALNWVLKDGLGQMGTLVFGKTIAHNFDIHSKSWYFLSMILLQLATLVEIITIMAPQWFLLLGSAANCLKGLAWMANGSTRSVFNLAFARDNNIADITAKGTSQYICASMFGTVAGAALSGVVGQDTRAA</sequence>
<evidence type="ECO:0000256" key="2">
    <source>
        <dbReference type="SAM" id="Phobius"/>
    </source>
</evidence>
<feature type="transmembrane region" description="Helical" evidence="2">
    <location>
        <begin position="81"/>
        <end position="103"/>
    </location>
</feature>
<proteinExistence type="inferred from homology"/>
<dbReference type="PANTHER" id="PTHR12770:SF22">
    <property type="entry name" value="PROTEIN ROOT UVB SENSITIVE 1, CHLOROPLASTIC"/>
    <property type="match status" value="1"/>
</dbReference>
<evidence type="ECO:0000256" key="1">
    <source>
        <dbReference type="ARBA" id="ARBA00007558"/>
    </source>
</evidence>
<keyword evidence="5" id="KW-1185">Reference proteome</keyword>
<comment type="similarity">
    <text evidence="1">Belongs to the RUS1 family.</text>
</comment>